<reference evidence="10 11" key="1">
    <citation type="submission" date="2017-06" db="EMBL/GenBank/DDBJ databases">
        <title>Draft genome sequence of Fusobacterium nucleatum subsp. polymorphum KCOM 1274 (=ChDC F309).</title>
        <authorList>
            <person name="Kook J.-K."/>
            <person name="Park S.-N."/>
            <person name="Lim Y.K."/>
            <person name="Roh H."/>
        </authorList>
    </citation>
    <scope>NUCLEOTIDE SEQUENCE [LARGE SCALE GENOMIC DNA]</scope>
    <source>
        <strain evidence="11">KCOM 1274 (ChDC F309)</strain>
    </source>
</reference>
<keyword evidence="6 9" id="KW-1133">Transmembrane helix</keyword>
<keyword evidence="9" id="KW-0630">Potassium</keyword>
<dbReference type="GO" id="GO:0004427">
    <property type="term" value="F:inorganic diphosphate phosphatase activity"/>
    <property type="evidence" value="ECO:0007669"/>
    <property type="project" value="UniProtKB-UniRule"/>
</dbReference>
<feature type="site" description="Determinant of potassium dependence" evidence="9">
    <location>
        <position position="450"/>
    </location>
</feature>
<name>A0A2C6C3T6_FUSNP</name>
<evidence type="ECO:0000256" key="7">
    <source>
        <dbReference type="ARBA" id="ARBA00023065"/>
    </source>
</evidence>
<keyword evidence="3 9" id="KW-0812">Transmembrane</keyword>
<feature type="transmembrane region" description="Helical" evidence="9">
    <location>
        <begin position="156"/>
        <end position="175"/>
    </location>
</feature>
<keyword evidence="8 9" id="KW-0472">Membrane</keyword>
<evidence type="ECO:0000313" key="10">
    <source>
        <dbReference type="EMBL" id="PHI11084.1"/>
    </source>
</evidence>
<feature type="transmembrane region" description="Helical" evidence="9">
    <location>
        <begin position="493"/>
        <end position="520"/>
    </location>
</feature>
<dbReference type="HAMAP" id="MF_01129">
    <property type="entry name" value="PPase_energized_pump"/>
    <property type="match status" value="1"/>
</dbReference>
<dbReference type="EC" id="7.2.3.1" evidence="9"/>
<keyword evidence="9" id="KW-0739">Sodium transport</keyword>
<comment type="subcellular location">
    <subcellularLocation>
        <location evidence="9">Cell membrane</location>
        <topology evidence="9">Multi-pass membrane protein</topology>
    </subcellularLocation>
    <subcellularLocation>
        <location evidence="1">Endomembrane system</location>
        <topology evidence="1">Multi-pass membrane protein</topology>
    </subcellularLocation>
</comment>
<organism evidence="10 11">
    <name type="scientific">Fusobacterium nucleatum subsp. polymorphum</name>
    <name type="common">Fusobacterium polymorphum</name>
    <dbReference type="NCBI Taxonomy" id="76857"/>
    <lineage>
        <taxon>Bacteria</taxon>
        <taxon>Fusobacteriati</taxon>
        <taxon>Fusobacteriota</taxon>
        <taxon>Fusobacteriia</taxon>
        <taxon>Fusobacteriales</taxon>
        <taxon>Fusobacteriaceae</taxon>
        <taxon>Fusobacterium</taxon>
    </lineage>
</organism>
<evidence type="ECO:0000256" key="9">
    <source>
        <dbReference type="HAMAP-Rule" id="MF_01129"/>
    </source>
</evidence>
<keyword evidence="9" id="KW-0915">Sodium</keyword>
<evidence type="ECO:0000256" key="8">
    <source>
        <dbReference type="ARBA" id="ARBA00023136"/>
    </source>
</evidence>
<feature type="transmembrane region" description="Helical" evidence="9">
    <location>
        <begin position="651"/>
        <end position="668"/>
    </location>
</feature>
<keyword evidence="9" id="KW-1003">Cell membrane</keyword>
<protein>
    <recommendedName>
        <fullName evidence="9">Putative K(+)-stimulated pyrophosphate-energized sodium pump</fullName>
        <ecNumber evidence="9">7.2.3.1</ecNumber>
    </recommendedName>
    <alternativeName>
        <fullName evidence="9">Membrane-bound sodium-translocating pyrophosphatase</fullName>
    </alternativeName>
    <alternativeName>
        <fullName evidence="9">Pyrophosphate-energized inorganic pyrophosphatase</fullName>
        <shortName evidence="9">Na(+)-PPase</shortName>
    </alternativeName>
</protein>
<keyword evidence="2 9" id="KW-0813">Transport</keyword>
<dbReference type="GO" id="GO:0030955">
    <property type="term" value="F:potassium ion binding"/>
    <property type="evidence" value="ECO:0007669"/>
    <property type="project" value="UniProtKB-UniRule"/>
</dbReference>
<comment type="caution">
    <text evidence="10">The sequence shown here is derived from an EMBL/GenBank/DDBJ whole genome shotgun (WGS) entry which is preliminary data.</text>
</comment>
<feature type="transmembrane region" description="Helical" evidence="9">
    <location>
        <begin position="455"/>
        <end position="473"/>
    </location>
</feature>
<feature type="transmembrane region" description="Helical" evidence="9">
    <location>
        <begin position="289"/>
        <end position="311"/>
    </location>
</feature>
<keyword evidence="4 9" id="KW-0460">Magnesium</keyword>
<accession>A0A2C6C3T6</accession>
<dbReference type="RefSeq" id="WP_005901053.1">
    <property type="nucleotide sequence ID" value="NZ_CP056007.1"/>
</dbReference>
<feature type="transmembrane region" description="Helical" evidence="9">
    <location>
        <begin position="230"/>
        <end position="249"/>
    </location>
</feature>
<keyword evidence="5 9" id="KW-1278">Translocase</keyword>
<dbReference type="GO" id="GO:0000287">
    <property type="term" value="F:magnesium ion binding"/>
    <property type="evidence" value="ECO:0007669"/>
    <property type="project" value="UniProtKB-UniRule"/>
</dbReference>
<comment type="catalytic activity">
    <reaction evidence="9">
        <text>Na(+)(in) + diphosphate + H2O = Na(+)(out) + 2 phosphate + H(+)</text>
        <dbReference type="Rhea" id="RHEA:57884"/>
        <dbReference type="ChEBI" id="CHEBI:15377"/>
        <dbReference type="ChEBI" id="CHEBI:15378"/>
        <dbReference type="ChEBI" id="CHEBI:29101"/>
        <dbReference type="ChEBI" id="CHEBI:33019"/>
        <dbReference type="ChEBI" id="CHEBI:43474"/>
        <dbReference type="EC" id="7.2.3.1"/>
    </reaction>
</comment>
<comment type="function">
    <text evidence="9">Sodium pump that utilizes the energy of pyrophosphate hydrolysis as the driving force for Na(+) movement across the membrane.</text>
</comment>
<sequence>MDLLTQVMYIGIAAGILSLLAAFYYAKKVEHYQINIPKVQEITAAIREGAMAFLSAEYKILIVFVIVVAVALGVFISAPTAGAFVLGAITSAIAGNAGMRIATKANGRTAIAAKEGGLAKALDVAFSGGAVMGLTVVGLGMFMLSLILLVSKTVGISVNDVTGFGMGASSIALFARVGGGIYTKAADVGADLVGKVEAGIPEDDPRNPATIADNVGDNVGDVAGMGADLFESYVGSIIATITLAFLLPVDDATPYVAAPLLISAFGIISSIIATLTVKTNDGSKVHAKLEMGTRIAGVLTIIASYGIIQYLGLDMGIFYAIVAGLVAGLVIAYFTGVYTDTGRRAVNRVSDAAGTGAATAIIEGLAIGMESTVAPLIVIAIAIIVSFKTGGLYGISIAAVGMLATTGMVVAVDAYGPVADNAGGIAEMSELPHEVRETTDKLDAVGNSTAAVGKGFAIGSAALTALSLFAAYKEAVDKLTSEPLIIDVTDPEVIAGLFIGGMLTFLFSALTMTAVGKAAIEMVEEVRRQFREFPGIMDRTQKPDYKRCVEISTHSSLKQMILPGILAIIVPVIIGLWSVKALGGLLAGSLVTGVLMAIMMANAGGAWDNGKKQIEAGYKGDKKGSDRHKAAVVGDTVGDPFKDTSGPSLNILIKLMSIVSLVLVPLFVKFM</sequence>
<evidence type="ECO:0000256" key="6">
    <source>
        <dbReference type="ARBA" id="ARBA00022989"/>
    </source>
</evidence>
<evidence type="ECO:0000256" key="1">
    <source>
        <dbReference type="ARBA" id="ARBA00004127"/>
    </source>
</evidence>
<keyword evidence="7 9" id="KW-0406">Ion transport</keyword>
<comment type="activity regulation">
    <text evidence="9">Requires K(+) for maximal activity.</text>
</comment>
<dbReference type="Proteomes" id="UP000224507">
    <property type="component" value="Unassembled WGS sequence"/>
</dbReference>
<gene>
    <name evidence="9" type="primary">hppA</name>
    <name evidence="10" type="ORF">CBG56_11075</name>
</gene>
<feature type="transmembrane region" description="Helical" evidence="9">
    <location>
        <begin position="255"/>
        <end position="277"/>
    </location>
</feature>
<dbReference type="PIRSF" id="PIRSF001265">
    <property type="entry name" value="H+-PPase"/>
    <property type="match status" value="1"/>
</dbReference>
<dbReference type="EMBL" id="NIRO01000020">
    <property type="protein sequence ID" value="PHI11084.1"/>
    <property type="molecule type" value="Genomic_DNA"/>
</dbReference>
<evidence type="ECO:0000256" key="3">
    <source>
        <dbReference type="ARBA" id="ARBA00022692"/>
    </source>
</evidence>
<comment type="caution">
    <text evidence="9">Lacks conserved residue(s) required for the propagation of feature annotation.</text>
</comment>
<evidence type="ECO:0000256" key="5">
    <source>
        <dbReference type="ARBA" id="ARBA00022967"/>
    </source>
</evidence>
<proteinExistence type="inferred from homology"/>
<comment type="similarity">
    <text evidence="9">Belongs to the H(+)-translocating pyrophosphatase (TC 3.A.10) family. K(+)-stimulated subfamily.</text>
</comment>
<dbReference type="GO" id="GO:0009678">
    <property type="term" value="F:diphosphate hydrolysis-driven proton transmembrane transporter activity"/>
    <property type="evidence" value="ECO:0007669"/>
    <property type="project" value="UniProtKB-UniRule"/>
</dbReference>
<dbReference type="NCBIfam" id="NF001960">
    <property type="entry name" value="PRK00733.3-5"/>
    <property type="match status" value="1"/>
</dbReference>
<dbReference type="GO" id="GO:0012505">
    <property type="term" value="C:endomembrane system"/>
    <property type="evidence" value="ECO:0007669"/>
    <property type="project" value="UniProtKB-SubCell"/>
</dbReference>
<feature type="transmembrane region" description="Helical" evidence="9">
    <location>
        <begin position="360"/>
        <end position="385"/>
    </location>
</feature>
<dbReference type="Pfam" id="PF03030">
    <property type="entry name" value="H_PPase"/>
    <property type="match status" value="1"/>
</dbReference>
<evidence type="ECO:0000313" key="11">
    <source>
        <dbReference type="Proteomes" id="UP000224507"/>
    </source>
</evidence>
<dbReference type="InterPro" id="IPR004131">
    <property type="entry name" value="PPase-energised_H-pump"/>
</dbReference>
<dbReference type="PANTHER" id="PTHR31998">
    <property type="entry name" value="K(+)-INSENSITIVE PYROPHOSPHATE-ENERGIZED PROTON PUMP"/>
    <property type="match status" value="1"/>
</dbReference>
<feature type="transmembrane region" description="Helical" evidence="9">
    <location>
        <begin position="60"/>
        <end position="78"/>
    </location>
</feature>
<dbReference type="NCBIfam" id="TIGR01104">
    <property type="entry name" value="V_PPase"/>
    <property type="match status" value="1"/>
</dbReference>
<evidence type="ECO:0000256" key="4">
    <source>
        <dbReference type="ARBA" id="ARBA00022842"/>
    </source>
</evidence>
<dbReference type="GO" id="GO:0005886">
    <property type="term" value="C:plasma membrane"/>
    <property type="evidence" value="ECO:0007669"/>
    <property type="project" value="UniProtKB-SubCell"/>
</dbReference>
<dbReference type="GO" id="GO:0006814">
    <property type="term" value="P:sodium ion transport"/>
    <property type="evidence" value="ECO:0007669"/>
    <property type="project" value="UniProtKB-UniRule"/>
</dbReference>
<feature type="transmembrane region" description="Helical" evidence="9">
    <location>
        <begin position="124"/>
        <end position="150"/>
    </location>
</feature>
<evidence type="ECO:0000256" key="2">
    <source>
        <dbReference type="ARBA" id="ARBA00022448"/>
    </source>
</evidence>
<dbReference type="AlphaFoldDB" id="A0A2C6C3T6"/>
<feature type="transmembrane region" description="Helical" evidence="9">
    <location>
        <begin position="317"/>
        <end position="339"/>
    </location>
</feature>
<comment type="subunit">
    <text evidence="9">Homodimer.</text>
</comment>
<comment type="cofactor">
    <cofactor evidence="9">
        <name>Mg(2+)</name>
        <dbReference type="ChEBI" id="CHEBI:18420"/>
    </cofactor>
</comment>
<feature type="transmembrane region" description="Helical" evidence="9">
    <location>
        <begin position="560"/>
        <end position="579"/>
    </location>
</feature>
<feature type="transmembrane region" description="Helical" evidence="9">
    <location>
        <begin position="391"/>
        <end position="412"/>
    </location>
</feature>
<feature type="transmembrane region" description="Helical" evidence="9">
    <location>
        <begin position="585"/>
        <end position="603"/>
    </location>
</feature>
<feature type="transmembrane region" description="Helical" evidence="9">
    <location>
        <begin position="6"/>
        <end position="26"/>
    </location>
</feature>